<name>A0A8H7CFE9_9AGAR</name>
<feature type="signal peptide" evidence="3">
    <location>
        <begin position="1"/>
        <end position="18"/>
    </location>
</feature>
<dbReference type="AlphaFoldDB" id="A0A8H7CFE9"/>
<accession>A0A8H7CFE9</accession>
<feature type="transmembrane region" description="Helical" evidence="2">
    <location>
        <begin position="43"/>
        <end position="69"/>
    </location>
</feature>
<sequence>MPSYSIALLVSFLAFICGQLFDALCMSFQPTGMELENFLVTGISFRTTLVAIVLRALPILVVHGTILLLRRHLCSSVKHELDDTFKTVAAAASVPARNDCEPSLAALASAEVIPLLKKSTALSASTDKVAFPSPSSLLASGPDPQDSTAFVALNETAISTCRLNVKEEVDTDTEHILSHSLRIGECIQASPDQDDSVHARHSQVPLLLLVAAAAQLRRLRAKAFDESCDAKIVEVVESAEEFEKIDDAENSSEEVAGETMQTLVVEANSTDDAKIIEDVPGDHAFGVPLIEELDGVPTYEEFVQDAPLEPLFEKKAFAPLVHVIHRPPPLSLLAVRASVKPRSEHIPPAPPSRPSLLSPDYPL</sequence>
<feature type="chain" id="PRO_5034517937" description="Membrane-associated protein" evidence="3">
    <location>
        <begin position="19"/>
        <end position="363"/>
    </location>
</feature>
<keyword evidence="2" id="KW-0812">Transmembrane</keyword>
<keyword evidence="3" id="KW-0732">Signal</keyword>
<comment type="caution">
    <text evidence="4">The sequence shown here is derived from an EMBL/GenBank/DDBJ whole genome shotgun (WGS) entry which is preliminary data.</text>
</comment>
<dbReference type="Proteomes" id="UP000623467">
    <property type="component" value="Unassembled WGS sequence"/>
</dbReference>
<dbReference type="EMBL" id="JACAZH010000041">
    <property type="protein sequence ID" value="KAF7335320.1"/>
    <property type="molecule type" value="Genomic_DNA"/>
</dbReference>
<keyword evidence="2" id="KW-0472">Membrane</keyword>
<keyword evidence="5" id="KW-1185">Reference proteome</keyword>
<protein>
    <recommendedName>
        <fullName evidence="6">Membrane-associated protein</fullName>
    </recommendedName>
</protein>
<feature type="compositionally biased region" description="Low complexity" evidence="1">
    <location>
        <begin position="354"/>
        <end position="363"/>
    </location>
</feature>
<organism evidence="4 5">
    <name type="scientific">Mycena sanguinolenta</name>
    <dbReference type="NCBI Taxonomy" id="230812"/>
    <lineage>
        <taxon>Eukaryota</taxon>
        <taxon>Fungi</taxon>
        <taxon>Dikarya</taxon>
        <taxon>Basidiomycota</taxon>
        <taxon>Agaricomycotina</taxon>
        <taxon>Agaricomycetes</taxon>
        <taxon>Agaricomycetidae</taxon>
        <taxon>Agaricales</taxon>
        <taxon>Marasmiineae</taxon>
        <taxon>Mycenaceae</taxon>
        <taxon>Mycena</taxon>
    </lineage>
</organism>
<evidence type="ECO:0000256" key="1">
    <source>
        <dbReference type="SAM" id="MobiDB-lite"/>
    </source>
</evidence>
<evidence type="ECO:0000313" key="5">
    <source>
        <dbReference type="Proteomes" id="UP000623467"/>
    </source>
</evidence>
<dbReference type="OrthoDB" id="3025482at2759"/>
<gene>
    <name evidence="4" type="ORF">MSAN_02342800</name>
</gene>
<evidence type="ECO:0008006" key="6">
    <source>
        <dbReference type="Google" id="ProtNLM"/>
    </source>
</evidence>
<keyword evidence="2" id="KW-1133">Transmembrane helix</keyword>
<evidence type="ECO:0000256" key="3">
    <source>
        <dbReference type="SAM" id="SignalP"/>
    </source>
</evidence>
<proteinExistence type="predicted"/>
<feature type="region of interest" description="Disordered" evidence="1">
    <location>
        <begin position="341"/>
        <end position="363"/>
    </location>
</feature>
<evidence type="ECO:0000313" key="4">
    <source>
        <dbReference type="EMBL" id="KAF7335320.1"/>
    </source>
</evidence>
<reference evidence="4" key="1">
    <citation type="submission" date="2020-05" db="EMBL/GenBank/DDBJ databases">
        <title>Mycena genomes resolve the evolution of fungal bioluminescence.</title>
        <authorList>
            <person name="Tsai I.J."/>
        </authorList>
    </citation>
    <scope>NUCLEOTIDE SEQUENCE</scope>
    <source>
        <strain evidence="4">160909Yilan</strain>
    </source>
</reference>
<evidence type="ECO:0000256" key="2">
    <source>
        <dbReference type="SAM" id="Phobius"/>
    </source>
</evidence>